<protein>
    <submittedName>
        <fullName evidence="2">Uncharacterized protein</fullName>
    </submittedName>
</protein>
<keyword evidence="3" id="KW-1185">Reference proteome</keyword>
<dbReference type="EMBL" id="CP138583">
    <property type="protein sequence ID" value="WPH00547.1"/>
    <property type="molecule type" value="Genomic_DNA"/>
</dbReference>
<reference evidence="2 3" key="1">
    <citation type="submission" date="2023-11" db="EMBL/GenBank/DDBJ databases">
        <title>An acidophilic fungus is an integral part of prey digestion in a carnivorous sundew plant.</title>
        <authorList>
            <person name="Tsai I.J."/>
        </authorList>
    </citation>
    <scope>NUCLEOTIDE SEQUENCE [LARGE SCALE GENOMIC DNA]</scope>
    <source>
        <strain evidence="2">169a</strain>
    </source>
</reference>
<evidence type="ECO:0000256" key="1">
    <source>
        <dbReference type="SAM" id="MobiDB-lite"/>
    </source>
</evidence>
<evidence type="ECO:0000313" key="3">
    <source>
        <dbReference type="Proteomes" id="UP001303373"/>
    </source>
</evidence>
<gene>
    <name evidence="2" type="ORF">R9X50_00337600</name>
</gene>
<feature type="compositionally biased region" description="Low complexity" evidence="1">
    <location>
        <begin position="21"/>
        <end position="31"/>
    </location>
</feature>
<dbReference type="AlphaFoldDB" id="A0AAQ3M3W7"/>
<proteinExistence type="predicted"/>
<feature type="region of interest" description="Disordered" evidence="1">
    <location>
        <begin position="142"/>
        <end position="161"/>
    </location>
</feature>
<dbReference type="Proteomes" id="UP001303373">
    <property type="component" value="Chromosome 4"/>
</dbReference>
<feature type="region of interest" description="Disordered" evidence="1">
    <location>
        <begin position="1"/>
        <end position="34"/>
    </location>
</feature>
<accession>A0AAQ3M3W7</accession>
<sequence length="180" mass="20331">MTPPPPAPLETLVRNNQTGLTDSTHSSTSSSAERYSLDEFDEAPILLYKYRGKLRTSSQKELCSILDKNESLRVTKKHIPRGQSYVDVKRHDLFLDAEKESYAEYPNYDSSLASIKIPSLAYWSHMFFGNYEDLYIVSPETSTNPSVVDENDSRRASPTATWAREVDERLSALASPSQDC</sequence>
<name>A0AAQ3M3W7_9PEZI</name>
<evidence type="ECO:0000313" key="2">
    <source>
        <dbReference type="EMBL" id="WPH00547.1"/>
    </source>
</evidence>
<organism evidence="2 3">
    <name type="scientific">Acrodontium crateriforme</name>
    <dbReference type="NCBI Taxonomy" id="150365"/>
    <lineage>
        <taxon>Eukaryota</taxon>
        <taxon>Fungi</taxon>
        <taxon>Dikarya</taxon>
        <taxon>Ascomycota</taxon>
        <taxon>Pezizomycotina</taxon>
        <taxon>Dothideomycetes</taxon>
        <taxon>Dothideomycetidae</taxon>
        <taxon>Mycosphaerellales</taxon>
        <taxon>Teratosphaeriaceae</taxon>
        <taxon>Acrodontium</taxon>
    </lineage>
</organism>